<dbReference type="Gene3D" id="3.30.420.40">
    <property type="match status" value="1"/>
</dbReference>
<proteinExistence type="predicted"/>
<dbReference type="Proteomes" id="UP000711996">
    <property type="component" value="Unassembled WGS sequence"/>
</dbReference>
<keyword evidence="2" id="KW-0346">Stress response</keyword>
<name>A0A9P5EME5_COLSI</name>
<keyword evidence="3" id="KW-1185">Reference proteome</keyword>
<protein>
    <submittedName>
        <fullName evidence="2">Heat shock 70 kDa protein 12B</fullName>
    </submittedName>
</protein>
<feature type="region of interest" description="Disordered" evidence="1">
    <location>
        <begin position="1"/>
        <end position="22"/>
    </location>
</feature>
<dbReference type="AlphaFoldDB" id="A0A9P5EME5"/>
<dbReference type="PRINTS" id="PR00301">
    <property type="entry name" value="HEATSHOCK70"/>
</dbReference>
<comment type="caution">
    <text evidence="2">The sequence shown here is derived from an EMBL/GenBank/DDBJ whole genome shotgun (WGS) entry which is preliminary data.</text>
</comment>
<dbReference type="EMBL" id="QPMT01000034">
    <property type="protein sequence ID" value="KAF4853931.1"/>
    <property type="molecule type" value="Genomic_DNA"/>
</dbReference>
<dbReference type="CDD" id="cd10170">
    <property type="entry name" value="ASKHA_NBD_HSP70"/>
    <property type="match status" value="1"/>
</dbReference>
<gene>
    <name evidence="2" type="primary">Hspa12b</name>
    <name evidence="2" type="ORF">CGCSCA2_v009706</name>
</gene>
<dbReference type="SUPFAM" id="SSF53067">
    <property type="entry name" value="Actin-like ATPase domain"/>
    <property type="match status" value="2"/>
</dbReference>
<organism evidence="2 3">
    <name type="scientific">Colletotrichum siamense</name>
    <name type="common">Anthracnose fungus</name>
    <dbReference type="NCBI Taxonomy" id="690259"/>
    <lineage>
        <taxon>Eukaryota</taxon>
        <taxon>Fungi</taxon>
        <taxon>Dikarya</taxon>
        <taxon>Ascomycota</taxon>
        <taxon>Pezizomycotina</taxon>
        <taxon>Sordariomycetes</taxon>
        <taxon>Hypocreomycetidae</taxon>
        <taxon>Glomerellales</taxon>
        <taxon>Glomerellaceae</taxon>
        <taxon>Colletotrichum</taxon>
        <taxon>Colletotrichum gloeosporioides species complex</taxon>
    </lineage>
</organism>
<dbReference type="OrthoDB" id="2963168at2759"/>
<evidence type="ECO:0000256" key="1">
    <source>
        <dbReference type="SAM" id="MobiDB-lite"/>
    </source>
</evidence>
<reference evidence="2" key="1">
    <citation type="submission" date="2019-06" db="EMBL/GenBank/DDBJ databases">
        <authorList>
            <person name="Gan P."/>
            <person name="Shirasu K."/>
        </authorList>
    </citation>
    <scope>NUCLEOTIDE SEQUENCE [LARGE SCALE GENOMIC DNA]</scope>
    <source>
        <strain evidence="2">CAD2</strain>
    </source>
</reference>
<accession>A0A9P5EME5</accession>
<dbReference type="InterPro" id="IPR043129">
    <property type="entry name" value="ATPase_NBD"/>
</dbReference>
<evidence type="ECO:0000313" key="3">
    <source>
        <dbReference type="Proteomes" id="UP000711996"/>
    </source>
</evidence>
<feature type="compositionally biased region" description="Basic and acidic residues" evidence="1">
    <location>
        <begin position="11"/>
        <end position="22"/>
    </location>
</feature>
<evidence type="ECO:0000313" key="2">
    <source>
        <dbReference type="EMBL" id="KAF4853931.1"/>
    </source>
</evidence>
<dbReference type="PANTHER" id="PTHR14187">
    <property type="entry name" value="ALPHA KINASE/ELONGATION FACTOR 2 KINASE"/>
    <property type="match status" value="1"/>
</dbReference>
<sequence length="644" mass="72407">MTQKTSTLERPSVERRRENPARRSLQDIIGNLPTTYNNGNGGSDTGMIGNNRSDDVLVIGIDFGTTFSGVAWSTAADFARNEINLVTSWPGSEWQEAKAPTELFYEDGQVMWGYDIPLDAEPVRWFKLLLVEEEDLPKELRNSEPLVHARKFVEETEKKPVELIADYLRALFKHTLYVIRKARGQSVLDALHFHVVITVPAIWQDYARRDMEQAAEMAGIMDDRPAGKTKLTFAPEPEAAALSTLYELGRNLNKGDVFVICDAGGGTVDLISYEVTNSKPLAIKEVGEGTGGLCGAVFIDKAFEKACRDRLGRKWGRLSPAVIKAFMKQNWEVTIKSKFKPDARRSKKEYIVELPREAFKTTSESFGDPNKQPLIKDGRIHFQQSHIEGMFAGSFSGIDILVNNQIRTARNKNLKVTGIILVGGLGTSPYLYEHLKDKHSTSHVSEILQSGDIKPRTAICRGAIYKGFLEKPSGAIVPPIEVTSTVSRYSYGIKYVTGYNKAQHLPVDKMWDEHENQWRARNQIKWYLKRGAAVPKSPVRHSFYEYIKDADDFDGTLNITLLVCEELDPPDREDYRVNAKCKFQLIVTTPYSELPDFRTADGTMVKKLGYEIGMIPSGASLDFAVYIDGKELMSQNTSYTSVRF</sequence>
<dbReference type="PANTHER" id="PTHR14187:SF5">
    <property type="entry name" value="HEAT SHOCK 70 KDA PROTEIN 12A"/>
    <property type="match status" value="1"/>
</dbReference>